<name>W7XUB3_9BACT</name>
<keyword evidence="4" id="KW-1185">Reference proteome</keyword>
<accession>W7XUB3</accession>
<evidence type="ECO:0000313" key="3">
    <source>
        <dbReference type="EMBL" id="GAF01590.1"/>
    </source>
</evidence>
<feature type="region of interest" description="Disordered" evidence="1">
    <location>
        <begin position="157"/>
        <end position="194"/>
    </location>
</feature>
<feature type="signal peptide" evidence="2">
    <location>
        <begin position="1"/>
        <end position="22"/>
    </location>
</feature>
<dbReference type="eggNOG" id="COG1506">
    <property type="taxonomic scope" value="Bacteria"/>
</dbReference>
<proteinExistence type="predicted"/>
<reference evidence="3 4" key="1">
    <citation type="journal article" date="2014" name="Genome Announc.">
        <title>Draft Genome Sequence of Cytophaga fermentans JCM 21142T, a Facultative Anaerobe Isolated from Marine Mud.</title>
        <authorList>
            <person name="Starns D."/>
            <person name="Oshima K."/>
            <person name="Suda W."/>
            <person name="Iino T."/>
            <person name="Yuki M."/>
            <person name="Inoue J."/>
            <person name="Kitamura K."/>
            <person name="Iida T."/>
            <person name="Darby A."/>
            <person name="Hattori M."/>
            <person name="Ohkuma M."/>
        </authorList>
    </citation>
    <scope>NUCLEOTIDE SEQUENCE [LARGE SCALE GENOMIC DNA]</scope>
    <source>
        <strain evidence="3 4">JCM 21142</strain>
    </source>
</reference>
<keyword evidence="2" id="KW-0732">Signal</keyword>
<sequence length="713" mass="82407">MAIKVKFSFIFAFVLILNFSNAQQKKALSFDDYDHWKSLAKQKISNNGQWISYEINPQKGDGYLYIYNTNSHQLDSIARGKQAIFSPENDFIAFTITPQADTIKALKLKKAKSSKMPKDSLCIWNLRNGQKKTYARVRSFTVPSKQGNWLAVHFHKDTEKNKREHNDSTAQDSTQISKIPHKNSPSQKTKATKDIKKTAKKFKSEGTQLVYLNPTTGDSIAFEKVTRYFVPKYGDALFIVQSVGDSIEETQIKRLNTHLLHTDSLFHQSGKLQSLTASDKAEQLGFLFSPDTGKIKTYRLYHWSQKKKELTTVTDTLHHHIPDGWSASSKGRLWFSEKGDKLFFGTGKRPKEAAKDTLLKEEKVYVDIWNWKDTRIQPMQKKNLSKEKDRSYMAVYHCKDDIVTQLETEQLPSVSIPFKGNWDFAIGYDKAPYEKASSWNAVFAQDIYTIDLETGTKKIIQQKVSSKYSFSPDGKYLCWYNPGDSIWYLKNIDQNKQITLSKKLNIAFYDEINDMPHSPKAYGVAGWSPQSKYVYIYDRFDIWKFDTQMKKEPLNLTQGLGRKSNTQYRYKNLDDDIIYIDESEGILLSTFNESSKNMGYTWFKNGKLNTCLDESSYISTPIKAKEANHLIWKKGTFTNYPELYHSTMDFTDETMISNTNPQQKEYLWGHIQLVDYTALDGSKHQGLLVTPENLDPSKKYPMLVYYYERSQVG</sequence>
<feature type="chain" id="PRO_5004904009" description="Translocation protein TolB" evidence="2">
    <location>
        <begin position="23"/>
        <end position="713"/>
    </location>
</feature>
<dbReference type="Proteomes" id="UP000019402">
    <property type="component" value="Unassembled WGS sequence"/>
</dbReference>
<dbReference type="AlphaFoldDB" id="W7XUB3"/>
<dbReference type="SUPFAM" id="SSF69304">
    <property type="entry name" value="Tricorn protease N-terminal domain"/>
    <property type="match status" value="1"/>
</dbReference>
<evidence type="ECO:0000256" key="1">
    <source>
        <dbReference type="SAM" id="MobiDB-lite"/>
    </source>
</evidence>
<feature type="compositionally biased region" description="Polar residues" evidence="1">
    <location>
        <begin position="168"/>
        <end position="187"/>
    </location>
</feature>
<dbReference type="RefSeq" id="WP_052522036.1">
    <property type="nucleotide sequence ID" value="NZ_BAMD01000002.1"/>
</dbReference>
<evidence type="ECO:0000256" key="2">
    <source>
        <dbReference type="SAM" id="SignalP"/>
    </source>
</evidence>
<gene>
    <name evidence="3" type="ORF">JCM21142_202</name>
</gene>
<comment type="caution">
    <text evidence="3">The sequence shown here is derived from an EMBL/GenBank/DDBJ whole genome shotgun (WGS) entry which is preliminary data.</text>
</comment>
<protein>
    <recommendedName>
        <fullName evidence="5">Translocation protein TolB</fullName>
    </recommendedName>
</protein>
<evidence type="ECO:0000313" key="4">
    <source>
        <dbReference type="Proteomes" id="UP000019402"/>
    </source>
</evidence>
<evidence type="ECO:0008006" key="5">
    <source>
        <dbReference type="Google" id="ProtNLM"/>
    </source>
</evidence>
<dbReference type="EMBL" id="BAMD01000002">
    <property type="protein sequence ID" value="GAF01590.1"/>
    <property type="molecule type" value="Genomic_DNA"/>
</dbReference>
<dbReference type="STRING" id="869213.GCA_000517085_03286"/>
<organism evidence="3 4">
    <name type="scientific">Saccharicrinis fermentans DSM 9555 = JCM 21142</name>
    <dbReference type="NCBI Taxonomy" id="869213"/>
    <lineage>
        <taxon>Bacteria</taxon>
        <taxon>Pseudomonadati</taxon>
        <taxon>Bacteroidota</taxon>
        <taxon>Bacteroidia</taxon>
        <taxon>Marinilabiliales</taxon>
        <taxon>Marinilabiliaceae</taxon>
        <taxon>Saccharicrinis</taxon>
    </lineage>
</organism>
<feature type="compositionally biased region" description="Basic and acidic residues" evidence="1">
    <location>
        <begin position="157"/>
        <end position="167"/>
    </location>
</feature>
<dbReference type="OrthoDB" id="9812921at2"/>